<name>A0A9I9DIZ6_CUCME</name>
<dbReference type="PANTHER" id="PTHR33067:SF9">
    <property type="entry name" value="RNA-DIRECTED DNA POLYMERASE"/>
    <property type="match status" value="1"/>
</dbReference>
<reference evidence="2" key="1">
    <citation type="submission" date="2023-03" db="UniProtKB">
        <authorList>
            <consortium name="EnsemblPlants"/>
        </authorList>
    </citation>
    <scope>IDENTIFICATION</scope>
</reference>
<organism evidence="2">
    <name type="scientific">Cucumis melo</name>
    <name type="common">Muskmelon</name>
    <dbReference type="NCBI Taxonomy" id="3656"/>
    <lineage>
        <taxon>Eukaryota</taxon>
        <taxon>Viridiplantae</taxon>
        <taxon>Streptophyta</taxon>
        <taxon>Embryophyta</taxon>
        <taxon>Tracheophyta</taxon>
        <taxon>Spermatophyta</taxon>
        <taxon>Magnoliopsida</taxon>
        <taxon>eudicotyledons</taxon>
        <taxon>Gunneridae</taxon>
        <taxon>Pentapetalae</taxon>
        <taxon>rosids</taxon>
        <taxon>fabids</taxon>
        <taxon>Cucurbitales</taxon>
        <taxon>Cucurbitaceae</taxon>
        <taxon>Benincaseae</taxon>
        <taxon>Cucumis</taxon>
    </lineage>
</organism>
<proteinExistence type="predicted"/>
<evidence type="ECO:0000256" key="1">
    <source>
        <dbReference type="SAM" id="MobiDB-lite"/>
    </source>
</evidence>
<dbReference type="EnsemblPlants" id="MELO3C019000.2.1">
    <property type="protein sequence ID" value="MELO3C019000.2.1"/>
    <property type="gene ID" value="MELO3C019000.2"/>
</dbReference>
<dbReference type="PANTHER" id="PTHR33067">
    <property type="entry name" value="RNA-DIRECTED DNA POLYMERASE-RELATED"/>
    <property type="match status" value="1"/>
</dbReference>
<evidence type="ECO:0000313" key="2">
    <source>
        <dbReference type="EnsemblPlants" id="MELO3C019000.2.1"/>
    </source>
</evidence>
<sequence>MPFSMFKKLEIGEVQPPYMRLQFVDRSITKLEGKIEDVLVKVNKFLFPADFVILDYEADREVPIILGQLFLLTSTTRNKGFPDAKKDVDTKNVGNKDTLDAGQTSHENRIEENSILDATHNASGVALGKRVYPYSRCHKGDLPTLSCGVRSPLYKRFNSVLHRIENEREREKRETKIRRHPSPFYRRLPP</sequence>
<dbReference type="InterPro" id="IPR021109">
    <property type="entry name" value="Peptidase_aspartic_dom_sf"/>
</dbReference>
<dbReference type="AlphaFoldDB" id="A0A9I9DIZ6"/>
<dbReference type="Gramene" id="MELO3C019000.2.1">
    <property type="protein sequence ID" value="MELO3C019000.2.1"/>
    <property type="gene ID" value="MELO3C019000.2"/>
</dbReference>
<feature type="region of interest" description="Disordered" evidence="1">
    <location>
        <begin position="167"/>
        <end position="190"/>
    </location>
</feature>
<protein>
    <submittedName>
        <fullName evidence="2">Uncharacterized protein</fullName>
    </submittedName>
</protein>
<dbReference type="Gene3D" id="2.40.70.10">
    <property type="entry name" value="Acid Proteases"/>
    <property type="match status" value="1"/>
</dbReference>
<accession>A0A9I9DIZ6</accession>